<proteinExistence type="predicted"/>
<accession>A0A2X3TCM6</accession>
<name>A0A2X3TCM6_STRSZ</name>
<gene>
    <name evidence="1" type="ORF">NCTC6180_02146</name>
</gene>
<dbReference type="RefSeq" id="WP_042669957.1">
    <property type="nucleotide sequence ID" value="NZ_LR134317.1"/>
</dbReference>
<dbReference type="EMBL" id="LR134317">
    <property type="protein sequence ID" value="VEF09832.1"/>
    <property type="molecule type" value="Genomic_DNA"/>
</dbReference>
<dbReference type="AlphaFoldDB" id="A0A2X3TCM6"/>
<evidence type="ECO:0000313" key="2">
    <source>
        <dbReference type="Proteomes" id="UP000269903"/>
    </source>
</evidence>
<organism evidence="1 2">
    <name type="scientific">Streptococcus equi subsp. zooepidemicus</name>
    <dbReference type="NCBI Taxonomy" id="40041"/>
    <lineage>
        <taxon>Bacteria</taxon>
        <taxon>Bacillati</taxon>
        <taxon>Bacillota</taxon>
        <taxon>Bacilli</taxon>
        <taxon>Lactobacillales</taxon>
        <taxon>Streptococcaceae</taxon>
        <taxon>Streptococcus</taxon>
    </lineage>
</organism>
<sequence>MNNLLEQYLFDIPGAFYYTTEGEQCNQSVHGNSYSRFNEAKKQLSKSIVEVDKIATDILEFLKELGIETTETPKIEPSKIDYRGIQKEYSLKSEKDLVWLKFADNGHLGVVATSNDVNFQIPTNESEYDLKVRVYNEYEEKYKEEWKFNSAGIILHKLGLEWDESFVLLFPLGKIPTGYRRHDIEKAIGNLLYKKGVPILDLYSHLY</sequence>
<evidence type="ECO:0000313" key="1">
    <source>
        <dbReference type="EMBL" id="VEF09832.1"/>
    </source>
</evidence>
<reference evidence="1 2" key="1">
    <citation type="submission" date="2018-12" db="EMBL/GenBank/DDBJ databases">
        <authorList>
            <consortium name="Pathogen Informatics"/>
        </authorList>
    </citation>
    <scope>NUCLEOTIDE SEQUENCE [LARGE SCALE GENOMIC DNA]</scope>
    <source>
        <strain evidence="1 2">NCTC6180</strain>
    </source>
</reference>
<protein>
    <submittedName>
        <fullName evidence="1">Uncharacterized protein</fullName>
    </submittedName>
</protein>
<dbReference type="Proteomes" id="UP000269903">
    <property type="component" value="Chromosome"/>
</dbReference>